<evidence type="ECO:0008006" key="6">
    <source>
        <dbReference type="Google" id="ProtNLM"/>
    </source>
</evidence>
<protein>
    <recommendedName>
        <fullName evidence="6">Integral membrane protein</fullName>
    </recommendedName>
</protein>
<sequence>MRNALSATLVALACLLAPCGALAAWAAFGLADTGRYVSTMAPLAADPDVRDAVADTVGDEAVRELAPGAAHTTVAPFVRDAVRSFTRTEAFRTAWEAGNRAVHDAVLRALRDDAAAHGPVTVDLAPVAAQVRQRLTADHVPFADRIPVAHTRVAVLPADEVPALRKGYHVLDAAAFWLPLGTVVLAAAGIAVAACRRRALTATGLGTALGGALLAVAVAVGRHLTLADLSDRLHRPAAAAVYDALTATLRTASWLLLALGLAVALASWLTGRRPLRLHRTPSPTAPAPAAVAAAPGSGTPAPAPPGTRA</sequence>
<feature type="region of interest" description="Disordered" evidence="1">
    <location>
        <begin position="279"/>
        <end position="309"/>
    </location>
</feature>
<dbReference type="KEGG" id="sast:CD934_15585"/>
<accession>A0A514K0X1</accession>
<dbReference type="AlphaFoldDB" id="A0A514K0X1"/>
<gene>
    <name evidence="4" type="ORF">CD934_15585</name>
</gene>
<name>A0A514K0X1_9ACTN</name>
<evidence type="ECO:0000313" key="4">
    <source>
        <dbReference type="EMBL" id="QDI73275.1"/>
    </source>
</evidence>
<reference evidence="4 5" key="1">
    <citation type="submission" date="2017-07" db="EMBL/GenBank/DDBJ databases">
        <title>The Complete Genome of Streptomyces asterosporus-ZSY.</title>
        <authorList>
            <person name="Zhang S."/>
        </authorList>
    </citation>
    <scope>NUCLEOTIDE SEQUENCE [LARGE SCALE GENOMIC DNA]</scope>
    <source>
        <strain evidence="4 5">DSM 41452</strain>
    </source>
</reference>
<dbReference type="EMBL" id="CP022310">
    <property type="protein sequence ID" value="QDI73275.1"/>
    <property type="molecule type" value="Genomic_DNA"/>
</dbReference>
<organism evidence="4 5">
    <name type="scientific">Streptomyces calvus</name>
    <dbReference type="NCBI Taxonomy" id="67282"/>
    <lineage>
        <taxon>Bacteria</taxon>
        <taxon>Bacillati</taxon>
        <taxon>Actinomycetota</taxon>
        <taxon>Actinomycetes</taxon>
        <taxon>Kitasatosporales</taxon>
        <taxon>Streptomycetaceae</taxon>
        <taxon>Streptomyces</taxon>
    </lineage>
</organism>
<evidence type="ECO:0000256" key="1">
    <source>
        <dbReference type="SAM" id="MobiDB-lite"/>
    </source>
</evidence>
<keyword evidence="5" id="KW-1185">Reference proteome</keyword>
<proteinExistence type="predicted"/>
<feature type="transmembrane region" description="Helical" evidence="2">
    <location>
        <begin position="251"/>
        <end position="269"/>
    </location>
</feature>
<keyword evidence="3" id="KW-0732">Signal</keyword>
<evidence type="ECO:0000256" key="3">
    <source>
        <dbReference type="SAM" id="SignalP"/>
    </source>
</evidence>
<evidence type="ECO:0000313" key="5">
    <source>
        <dbReference type="Proteomes" id="UP000316215"/>
    </source>
</evidence>
<keyword evidence="2" id="KW-1133">Transmembrane helix</keyword>
<feature type="transmembrane region" description="Helical" evidence="2">
    <location>
        <begin position="202"/>
        <end position="221"/>
    </location>
</feature>
<keyword evidence="2" id="KW-0472">Membrane</keyword>
<evidence type="ECO:0000256" key="2">
    <source>
        <dbReference type="SAM" id="Phobius"/>
    </source>
</evidence>
<feature type="signal peptide" evidence="3">
    <location>
        <begin position="1"/>
        <end position="23"/>
    </location>
</feature>
<feature type="transmembrane region" description="Helical" evidence="2">
    <location>
        <begin position="174"/>
        <end position="195"/>
    </location>
</feature>
<dbReference type="Proteomes" id="UP000316215">
    <property type="component" value="Chromosome"/>
</dbReference>
<keyword evidence="2" id="KW-0812">Transmembrane</keyword>
<feature type="compositionally biased region" description="Low complexity" evidence="1">
    <location>
        <begin position="287"/>
        <end position="300"/>
    </location>
</feature>
<feature type="chain" id="PRO_5022089090" description="Integral membrane protein" evidence="3">
    <location>
        <begin position="24"/>
        <end position="309"/>
    </location>
</feature>